<gene>
    <name evidence="1" type="ORF">NPIL_606941</name>
</gene>
<evidence type="ECO:0000313" key="2">
    <source>
        <dbReference type="Proteomes" id="UP000887013"/>
    </source>
</evidence>
<proteinExistence type="predicted"/>
<dbReference type="EMBL" id="BMAW01125486">
    <property type="protein sequence ID" value="GFU12619.1"/>
    <property type="molecule type" value="Genomic_DNA"/>
</dbReference>
<comment type="caution">
    <text evidence="1">The sequence shown here is derived from an EMBL/GenBank/DDBJ whole genome shotgun (WGS) entry which is preliminary data.</text>
</comment>
<organism evidence="1 2">
    <name type="scientific">Nephila pilipes</name>
    <name type="common">Giant wood spider</name>
    <name type="synonym">Nephila maculata</name>
    <dbReference type="NCBI Taxonomy" id="299642"/>
    <lineage>
        <taxon>Eukaryota</taxon>
        <taxon>Metazoa</taxon>
        <taxon>Ecdysozoa</taxon>
        <taxon>Arthropoda</taxon>
        <taxon>Chelicerata</taxon>
        <taxon>Arachnida</taxon>
        <taxon>Araneae</taxon>
        <taxon>Araneomorphae</taxon>
        <taxon>Entelegynae</taxon>
        <taxon>Araneoidea</taxon>
        <taxon>Nephilidae</taxon>
        <taxon>Nephila</taxon>
    </lineage>
</organism>
<evidence type="ECO:0000313" key="1">
    <source>
        <dbReference type="EMBL" id="GFU12619.1"/>
    </source>
</evidence>
<dbReference type="Proteomes" id="UP000887013">
    <property type="component" value="Unassembled WGS sequence"/>
</dbReference>
<keyword evidence="2" id="KW-1185">Reference proteome</keyword>
<reference evidence="1" key="1">
    <citation type="submission" date="2020-08" db="EMBL/GenBank/DDBJ databases">
        <title>Multicomponent nature underlies the extraordinary mechanical properties of spider dragline silk.</title>
        <authorList>
            <person name="Kono N."/>
            <person name="Nakamura H."/>
            <person name="Mori M."/>
            <person name="Yoshida Y."/>
            <person name="Ohtoshi R."/>
            <person name="Malay A.D."/>
            <person name="Moran D.A.P."/>
            <person name="Tomita M."/>
            <person name="Numata K."/>
            <person name="Arakawa K."/>
        </authorList>
    </citation>
    <scope>NUCLEOTIDE SEQUENCE</scope>
</reference>
<accession>A0A8X6QDH6</accession>
<dbReference type="AlphaFoldDB" id="A0A8X6QDH6"/>
<protein>
    <submittedName>
        <fullName evidence="1">Uncharacterized protein</fullName>
    </submittedName>
</protein>
<name>A0A8X6QDH6_NEPPI</name>
<sequence>MFRARWRKCGRIAWLCCSGAGKRQPRCQQAVRTAAMRFGGFACVRRRRFWLFYDGPCSCQSARVTSVRCCVCEGAALAMFVANGFCYVWWKKCLASMLQFRGGFCAWRPAMKHIRAV</sequence>